<evidence type="ECO:0000256" key="10">
    <source>
        <dbReference type="ARBA" id="ARBA00024938"/>
    </source>
</evidence>
<accession>A0A9E7KE74</accession>
<evidence type="ECO:0000256" key="7">
    <source>
        <dbReference type="ARBA" id="ARBA00022989"/>
    </source>
</evidence>
<dbReference type="EMBL" id="CP097508">
    <property type="protein sequence ID" value="URE12485.1"/>
    <property type="molecule type" value="Genomic_DNA"/>
</dbReference>
<evidence type="ECO:0000256" key="1">
    <source>
        <dbReference type="ARBA" id="ARBA00004477"/>
    </source>
</evidence>
<comment type="function">
    <text evidence="10">Critical mediator, in cooperation with CASP4, of endoplasmic reticulum-stress induced apoptosis. Required or the activation of CASP4 following endoplasmic reticulum stress.</text>
</comment>
<dbReference type="Proteomes" id="UP001055439">
    <property type="component" value="Chromosome 6"/>
</dbReference>
<keyword evidence="6" id="KW-0256">Endoplasmic reticulum</keyword>
<dbReference type="GO" id="GO:0005794">
    <property type="term" value="C:Golgi apparatus"/>
    <property type="evidence" value="ECO:0007669"/>
    <property type="project" value="TreeGrafter"/>
</dbReference>
<dbReference type="GO" id="GO:0005789">
    <property type="term" value="C:endoplasmic reticulum membrane"/>
    <property type="evidence" value="ECO:0007669"/>
    <property type="project" value="UniProtKB-SubCell"/>
</dbReference>
<dbReference type="OrthoDB" id="10022292at2759"/>
<keyword evidence="8" id="KW-0472">Membrane</keyword>
<organism evidence="11 12">
    <name type="scientific">Musa troglodytarum</name>
    <name type="common">fe'i banana</name>
    <dbReference type="NCBI Taxonomy" id="320322"/>
    <lineage>
        <taxon>Eukaryota</taxon>
        <taxon>Viridiplantae</taxon>
        <taxon>Streptophyta</taxon>
        <taxon>Embryophyta</taxon>
        <taxon>Tracheophyta</taxon>
        <taxon>Spermatophyta</taxon>
        <taxon>Magnoliopsida</taxon>
        <taxon>Liliopsida</taxon>
        <taxon>Zingiberales</taxon>
        <taxon>Musaceae</taxon>
        <taxon>Musa</taxon>
    </lineage>
</organism>
<gene>
    <name evidence="11" type="ORF">MUK42_28653</name>
</gene>
<evidence type="ECO:0000313" key="12">
    <source>
        <dbReference type="Proteomes" id="UP001055439"/>
    </source>
</evidence>
<dbReference type="PANTHER" id="PTHR13448:SF0">
    <property type="entry name" value="TRANSMEMBRANE PROTEIN 214"/>
    <property type="match status" value="1"/>
</dbReference>
<dbReference type="PANTHER" id="PTHR13448">
    <property type="entry name" value="TRANSMEMBRANE PROTEIN 214"/>
    <property type="match status" value="1"/>
</dbReference>
<name>A0A9E7KE74_9LILI</name>
<dbReference type="AlphaFoldDB" id="A0A9E7KE74"/>
<sequence>MRFADFFARSFASVSAPQLPWVKMLKESPVAKIAVIPLCHISVSVYKTSVDWIALKSPETLANFVLWCLDDIIANLANQQSVTKGSKKSVQQIPSSNQVEIFVVLAIALRWKPDALLSLLSKLRDNPDIKDKRNSHMLFGLLHSWRRKELMTMECGEGEGDSDGGTFKRQQWWWKKLRTTAAMVAKAMDSDVVGIGPKARSSLLNRAVRKGERLLLHAVFDLLMRMIPAPTALVKATERFRAVYPTLKELALAASPGTKTTKQASHSHSRKYN</sequence>
<keyword evidence="7" id="KW-1133">Transmembrane helix</keyword>
<evidence type="ECO:0000256" key="2">
    <source>
        <dbReference type="ARBA" id="ARBA00007984"/>
    </source>
</evidence>
<dbReference type="InterPro" id="IPR019308">
    <property type="entry name" value="TMEM214"/>
</dbReference>
<evidence type="ECO:0000313" key="11">
    <source>
        <dbReference type="EMBL" id="URE12485.1"/>
    </source>
</evidence>
<evidence type="ECO:0000256" key="3">
    <source>
        <dbReference type="ARBA" id="ARBA00011720"/>
    </source>
</evidence>
<keyword evidence="5" id="KW-0053">Apoptosis</keyword>
<comment type="similarity">
    <text evidence="2">Belongs to the TMEM214 family.</text>
</comment>
<proteinExistence type="inferred from homology"/>
<evidence type="ECO:0000256" key="9">
    <source>
        <dbReference type="ARBA" id="ARBA00023180"/>
    </source>
</evidence>
<evidence type="ECO:0000256" key="6">
    <source>
        <dbReference type="ARBA" id="ARBA00022824"/>
    </source>
</evidence>
<keyword evidence="12" id="KW-1185">Reference proteome</keyword>
<keyword evidence="9" id="KW-0325">Glycoprotein</keyword>
<comment type="subunit">
    <text evidence="3">Constitutively interacts with CASP4; required for the localization of procaspase 4 to the ER.</text>
</comment>
<evidence type="ECO:0000256" key="4">
    <source>
        <dbReference type="ARBA" id="ARBA00022692"/>
    </source>
</evidence>
<comment type="subcellular location">
    <subcellularLocation>
        <location evidence="1">Endoplasmic reticulum membrane</location>
        <topology evidence="1">Multi-pass membrane protein</topology>
    </subcellularLocation>
</comment>
<reference evidence="11" key="1">
    <citation type="submission" date="2022-05" db="EMBL/GenBank/DDBJ databases">
        <title>The Musa troglodytarum L. genome provides insights into the mechanism of non-climacteric behaviour and enrichment of carotenoids.</title>
        <authorList>
            <person name="Wang J."/>
        </authorList>
    </citation>
    <scope>NUCLEOTIDE SEQUENCE</scope>
    <source>
        <tissue evidence="11">Leaf</tissue>
    </source>
</reference>
<keyword evidence="4" id="KW-0812">Transmembrane</keyword>
<protein>
    <submittedName>
        <fullName evidence="11">Uncharacterized protein</fullName>
    </submittedName>
</protein>
<evidence type="ECO:0000256" key="5">
    <source>
        <dbReference type="ARBA" id="ARBA00022703"/>
    </source>
</evidence>
<evidence type="ECO:0000256" key="8">
    <source>
        <dbReference type="ARBA" id="ARBA00023136"/>
    </source>
</evidence>